<protein>
    <submittedName>
        <fullName evidence="3">Glycosyltransferase, GT2 family</fullName>
    </submittedName>
</protein>
<evidence type="ECO:0000259" key="2">
    <source>
        <dbReference type="Pfam" id="PF00535"/>
    </source>
</evidence>
<dbReference type="RefSeq" id="WP_093205362.1">
    <property type="nucleotide sequence ID" value="NZ_FNGS01000006.1"/>
</dbReference>
<name>A0A1G9TG37_9BACT</name>
<proteinExistence type="predicted"/>
<dbReference type="OrthoDB" id="9813550at2"/>
<dbReference type="PANTHER" id="PTHR43685:SF3">
    <property type="entry name" value="SLR2126 PROTEIN"/>
    <property type="match status" value="1"/>
</dbReference>
<keyword evidence="3" id="KW-0808">Transferase</keyword>
<dbReference type="PANTHER" id="PTHR43685">
    <property type="entry name" value="GLYCOSYLTRANSFERASE"/>
    <property type="match status" value="1"/>
</dbReference>
<keyword evidence="4" id="KW-1185">Reference proteome</keyword>
<organism evidence="3 4">
    <name type="scientific">Siphonobacter aquaeclarae</name>
    <dbReference type="NCBI Taxonomy" id="563176"/>
    <lineage>
        <taxon>Bacteria</taxon>
        <taxon>Pseudomonadati</taxon>
        <taxon>Bacteroidota</taxon>
        <taxon>Cytophagia</taxon>
        <taxon>Cytophagales</taxon>
        <taxon>Cytophagaceae</taxon>
        <taxon>Siphonobacter</taxon>
    </lineage>
</organism>
<keyword evidence="1" id="KW-0812">Transmembrane</keyword>
<evidence type="ECO:0000313" key="3">
    <source>
        <dbReference type="EMBL" id="SDM46464.1"/>
    </source>
</evidence>
<dbReference type="Proteomes" id="UP000198901">
    <property type="component" value="Unassembled WGS sequence"/>
</dbReference>
<evidence type="ECO:0000256" key="1">
    <source>
        <dbReference type="SAM" id="Phobius"/>
    </source>
</evidence>
<gene>
    <name evidence="3" type="ORF">SAMN04488090_3541</name>
</gene>
<feature type="domain" description="Glycosyltransferase 2-like" evidence="2">
    <location>
        <begin position="5"/>
        <end position="132"/>
    </location>
</feature>
<dbReference type="EMBL" id="FNGS01000006">
    <property type="protein sequence ID" value="SDM46464.1"/>
    <property type="molecule type" value="Genomic_DNA"/>
</dbReference>
<dbReference type="InterPro" id="IPR050834">
    <property type="entry name" value="Glycosyltransf_2"/>
</dbReference>
<dbReference type="AlphaFoldDB" id="A0A1G9TG37"/>
<dbReference type="GO" id="GO:0016740">
    <property type="term" value="F:transferase activity"/>
    <property type="evidence" value="ECO:0007669"/>
    <property type="project" value="UniProtKB-KW"/>
</dbReference>
<dbReference type="Gene3D" id="3.90.550.10">
    <property type="entry name" value="Spore Coat Polysaccharide Biosynthesis Protein SpsA, Chain A"/>
    <property type="match status" value="1"/>
</dbReference>
<reference evidence="3 4" key="1">
    <citation type="submission" date="2016-10" db="EMBL/GenBank/DDBJ databases">
        <authorList>
            <person name="de Groot N.N."/>
        </authorList>
    </citation>
    <scope>NUCLEOTIDE SEQUENCE [LARGE SCALE GENOMIC DNA]</scope>
    <source>
        <strain evidence="3 4">DSM 21668</strain>
    </source>
</reference>
<keyword evidence="1" id="KW-1133">Transmembrane helix</keyword>
<accession>A0A1G9TG37</accession>
<feature type="transmembrane region" description="Helical" evidence="1">
    <location>
        <begin position="263"/>
        <end position="281"/>
    </location>
</feature>
<feature type="transmembrane region" description="Helical" evidence="1">
    <location>
        <begin position="239"/>
        <end position="257"/>
    </location>
</feature>
<dbReference type="SUPFAM" id="SSF53448">
    <property type="entry name" value="Nucleotide-diphospho-sugar transferases"/>
    <property type="match status" value="1"/>
</dbReference>
<evidence type="ECO:0000313" key="4">
    <source>
        <dbReference type="Proteomes" id="UP000198901"/>
    </source>
</evidence>
<dbReference type="STRING" id="563176.SAMN04488090_3541"/>
<keyword evidence="1" id="KW-0472">Membrane</keyword>
<sequence>MRRFSIIIPVYNRPDELAELLDCLTRQTYTAFDVVVVEDGSSVRAEDVARGYATSLSLHYYEKPNSGQGFARNYGMERASGDWFIILDSDALVEPDYLAIVNREIDRQQLDLFGGPDRDHPSFTPVQKAISYSMTSLFTTGGIRGKAKNAGGTFHPRSFNMGLSRQVWEKTGGFRITRMGEDIIFSIQALKMGFRSALIPEAFIYHKRRTAFDAFYRQLRFFGRARINITRYFPDTLKLVHFFPAAFTVWLFSFPVQAFVCPLLFRLSVGALLLYCILIFVDSWKQNKSITVASLSIQAVFVQMTGYGTGFLSEGWKYLREPKGTRQTGEQIEYPS</sequence>
<dbReference type="Pfam" id="PF00535">
    <property type="entry name" value="Glycos_transf_2"/>
    <property type="match status" value="1"/>
</dbReference>
<dbReference type="InterPro" id="IPR029044">
    <property type="entry name" value="Nucleotide-diphossugar_trans"/>
</dbReference>
<dbReference type="InterPro" id="IPR001173">
    <property type="entry name" value="Glyco_trans_2-like"/>
</dbReference>